<dbReference type="NCBIfam" id="NF012209">
    <property type="entry name" value="LEPR-8K"/>
    <property type="match status" value="1"/>
</dbReference>
<dbReference type="InterPro" id="IPR053786">
    <property type="entry name" value="LEPRxLL_CS"/>
</dbReference>
<sequence>MPQAVFVPAGLEEWNNGYRDRTTVVLLMDGKARPEILPSPTCGSAARKAQRSHRGRGLAWLSGFLAKAFRPAAGELPTSAGRLNFEALEPRILLDGAPSIPVTQIDGSIDVAGETDRYAFTLNETVRVVFDSLTNDASMRWSLEGPRGTVVGERGFNASDSYERSGDVALDLGAGDYTLSVDGVADNIGAYSFRLIDLAQAQELTPGTTVDAQLDPGNKTNAYRFSVAAGQRFFIDRFANTGDIYWRLLDPYGRTVVDRTSMNNDLGERTLTVDGSYTLLIEGRAYTTDSASYSFNVALL</sequence>
<evidence type="ECO:0000313" key="2">
    <source>
        <dbReference type="Proteomes" id="UP000342300"/>
    </source>
</evidence>
<dbReference type="AlphaFoldDB" id="A0A6A7RT54"/>
<dbReference type="EMBL" id="PDHS01000210">
    <property type="protein sequence ID" value="MQM30764.1"/>
    <property type="molecule type" value="Genomic_DNA"/>
</dbReference>
<proteinExistence type="predicted"/>
<feature type="non-terminal residue" evidence="1">
    <location>
        <position position="300"/>
    </location>
</feature>
<gene>
    <name evidence="1" type="ORF">CRU78_09630</name>
</gene>
<comment type="caution">
    <text evidence="1">The sequence shown here is derived from an EMBL/GenBank/DDBJ whole genome shotgun (WGS) entry which is preliminary data.</text>
</comment>
<organism evidence="1 2">
    <name type="scientific">Candidatus Accumulibacter phosphatis</name>
    <dbReference type="NCBI Taxonomy" id="327160"/>
    <lineage>
        <taxon>Bacteria</taxon>
        <taxon>Pseudomonadati</taxon>
        <taxon>Pseudomonadota</taxon>
        <taxon>Betaproteobacteria</taxon>
        <taxon>Candidatus Accumulibacter</taxon>
    </lineage>
</organism>
<dbReference type="Proteomes" id="UP000342300">
    <property type="component" value="Unassembled WGS sequence"/>
</dbReference>
<evidence type="ECO:0000313" key="1">
    <source>
        <dbReference type="EMBL" id="MQM30764.1"/>
    </source>
</evidence>
<accession>A0A6A7RT54</accession>
<protein>
    <submittedName>
        <fullName evidence="1">Uncharacterized protein</fullName>
    </submittedName>
</protein>
<name>A0A6A7RT54_9PROT</name>
<reference evidence="1 2" key="1">
    <citation type="submission" date="2017-09" db="EMBL/GenBank/DDBJ databases">
        <title>Metagenomic Analysis Reveals Denitrifying Candidatus Accumulibacter and Flanking Population as a Source of N2O.</title>
        <authorList>
            <person name="Gao H."/>
            <person name="Mao Y."/>
            <person name="Zhao X."/>
            <person name="Liu W.-T."/>
            <person name="Zhang T."/>
            <person name="Wells G."/>
        </authorList>
    </citation>
    <scope>NUCLEOTIDE SEQUENCE [LARGE SCALE GENOMIC DNA]</scope>
    <source>
        <strain evidence="1">CANDO_2_IC</strain>
    </source>
</reference>
<dbReference type="Gene3D" id="2.60.120.380">
    <property type="match status" value="2"/>
</dbReference>